<name>A0A4Q7V962_9BURK</name>
<dbReference type="OrthoDB" id="8481003at2"/>
<dbReference type="RefSeq" id="WP_130305267.1">
    <property type="nucleotide sequence ID" value="NZ_SHKO01000006.1"/>
</dbReference>
<dbReference type="EMBL" id="SHKO01000006">
    <property type="protein sequence ID" value="RZT91158.1"/>
    <property type="molecule type" value="Genomic_DNA"/>
</dbReference>
<reference evidence="1 2" key="1">
    <citation type="submission" date="2019-02" db="EMBL/GenBank/DDBJ databases">
        <title>Genomic Encyclopedia of Type Strains, Phase IV (KMG-IV): sequencing the most valuable type-strain genomes for metagenomic binning, comparative biology and taxonomic classification.</title>
        <authorList>
            <person name="Goeker M."/>
        </authorList>
    </citation>
    <scope>NUCLEOTIDE SEQUENCE [LARGE SCALE GENOMIC DNA]</scope>
    <source>
        <strain evidence="1 2">DSM 23814</strain>
    </source>
</reference>
<dbReference type="Pfam" id="PF07042">
    <property type="entry name" value="TrfA"/>
    <property type="match status" value="1"/>
</dbReference>
<sequence length="295" mass="34423">MRRQQTKRSDSELHEKSLAIQRKNYLQAKGIDPDGNTQLAIQFPEIIGNRTDLRHIPNDYCRSSLFTARNNNQPRKNLLRNRLFHLHDVEILYTGSELRAVDDELVWMQLVHYAKDTDFGSTFEFDLTDLLRDLNWPRSGDGYSRLRECISRLRATEILITNKKAYGVSGSFSLIEYDSLNDNNGDQMTYFVRMNQKIMLLFAGNLFTSHNWEIYKKLSPATRRLADYVNSHRTPLPLSVSNFANLCGIEIKSPTRTRQWAKQKCEELKKIGIVEDIFVENDSIHFRRRTSKIDS</sequence>
<proteinExistence type="predicted"/>
<evidence type="ECO:0000313" key="2">
    <source>
        <dbReference type="Proteomes" id="UP000293398"/>
    </source>
</evidence>
<gene>
    <name evidence="1" type="ORF">EV681_4511</name>
</gene>
<protein>
    <submittedName>
        <fullName evidence="1">TrfA protein</fullName>
    </submittedName>
</protein>
<keyword evidence="2" id="KW-1185">Reference proteome</keyword>
<dbReference type="InterPro" id="IPR010751">
    <property type="entry name" value="TrfA"/>
</dbReference>
<comment type="caution">
    <text evidence="1">The sequence shown here is derived from an EMBL/GenBank/DDBJ whole genome shotgun (WGS) entry which is preliminary data.</text>
</comment>
<dbReference type="AlphaFoldDB" id="A0A4Q7V962"/>
<dbReference type="Proteomes" id="UP000293398">
    <property type="component" value="Unassembled WGS sequence"/>
</dbReference>
<organism evidence="1 2">
    <name type="scientific">Advenella incenata</name>
    <dbReference type="NCBI Taxonomy" id="267800"/>
    <lineage>
        <taxon>Bacteria</taxon>
        <taxon>Pseudomonadati</taxon>
        <taxon>Pseudomonadota</taxon>
        <taxon>Betaproteobacteria</taxon>
        <taxon>Burkholderiales</taxon>
        <taxon>Alcaligenaceae</taxon>
    </lineage>
</organism>
<accession>A0A4Q7V962</accession>
<evidence type="ECO:0000313" key="1">
    <source>
        <dbReference type="EMBL" id="RZT91158.1"/>
    </source>
</evidence>